<dbReference type="KEGG" id="sclf:BB341_25905"/>
<dbReference type="Gene3D" id="3.30.1310.10">
    <property type="entry name" value="Nucleoid-associated protein YbaB-like domain"/>
    <property type="match status" value="1"/>
</dbReference>
<name>B5H2D0_STRCL</name>
<keyword evidence="4" id="KW-1185">Reference proteome</keyword>
<dbReference type="OrthoDB" id="4313934at2"/>
<evidence type="ECO:0000313" key="4">
    <source>
        <dbReference type="Proteomes" id="UP000002357"/>
    </source>
</evidence>
<gene>
    <name evidence="3" type="ORF">SCLAV_0379</name>
</gene>
<feature type="coiled-coil region" evidence="1">
    <location>
        <begin position="9"/>
        <end position="36"/>
    </location>
</feature>
<feature type="compositionally biased region" description="Basic and acidic residues" evidence="2">
    <location>
        <begin position="150"/>
        <end position="165"/>
    </location>
</feature>
<accession>B5H2D0</accession>
<dbReference type="GeneID" id="93732921"/>
<evidence type="ECO:0000313" key="3">
    <source>
        <dbReference type="EMBL" id="EFG05455.1"/>
    </source>
</evidence>
<dbReference type="Proteomes" id="UP000002357">
    <property type="component" value="Chromosome"/>
</dbReference>
<dbReference type="STRING" id="1901.BB341_25905"/>
<sequence length="165" mass="18357">MSEPIQERLAKAVARLEETRRAVADAERRLRDSSVTVRSRDRSVEVTVDARGRLADVRFLDGKYRTMGASQLAAAVLESARRGQAEMARTVLHTFQPLSETVGDRPHIEGSGVDWGDVFGPLLETVERGEGRGGASDWLRDEITDEDGEEHLPAARPEHRTRGQR</sequence>
<reference evidence="3 4" key="1">
    <citation type="journal article" date="2010" name="Genome Biol. Evol.">
        <title>The sequence of a 1.8-mb bacterial linear plasmid reveals a rich evolutionary reservoir of secondary metabolic pathways.</title>
        <authorList>
            <person name="Medema M.H."/>
            <person name="Trefzer A."/>
            <person name="Kovalchuk A."/>
            <person name="van den Berg M."/>
            <person name="Mueller U."/>
            <person name="Heijne W."/>
            <person name="Wu L."/>
            <person name="Alam M.T."/>
            <person name="Ronning C.M."/>
            <person name="Nierman W.C."/>
            <person name="Bovenberg R.A.L."/>
            <person name="Breitling R."/>
            <person name="Takano E."/>
        </authorList>
    </citation>
    <scope>NUCLEOTIDE SEQUENCE [LARGE SCALE GENOMIC DNA]</scope>
    <source>
        <strain evidence="4">ATCC 27064 / DSM 738 / JCM 4710 / NBRC 13307 / NCIMB 12785 / NRRL 3585 / VKM Ac-602</strain>
    </source>
</reference>
<protein>
    <recommendedName>
        <fullName evidence="5">YbaB/EbfC DNA-binding family protein</fullName>
    </recommendedName>
</protein>
<dbReference type="InterPro" id="IPR004401">
    <property type="entry name" value="YbaB/EbfC"/>
</dbReference>
<dbReference type="AlphaFoldDB" id="B5H2D0"/>
<organism evidence="3 4">
    <name type="scientific">Streptomyces clavuligerus</name>
    <dbReference type="NCBI Taxonomy" id="1901"/>
    <lineage>
        <taxon>Bacteria</taxon>
        <taxon>Bacillati</taxon>
        <taxon>Actinomycetota</taxon>
        <taxon>Actinomycetes</taxon>
        <taxon>Kitasatosporales</taxon>
        <taxon>Streptomycetaceae</taxon>
        <taxon>Streptomyces</taxon>
    </lineage>
</organism>
<evidence type="ECO:0008006" key="5">
    <source>
        <dbReference type="Google" id="ProtNLM"/>
    </source>
</evidence>
<feature type="region of interest" description="Disordered" evidence="2">
    <location>
        <begin position="127"/>
        <end position="165"/>
    </location>
</feature>
<dbReference type="InterPro" id="IPR036894">
    <property type="entry name" value="YbaB-like_sf"/>
</dbReference>
<dbReference type="GO" id="GO:0003677">
    <property type="term" value="F:DNA binding"/>
    <property type="evidence" value="ECO:0007669"/>
    <property type="project" value="InterPro"/>
</dbReference>
<evidence type="ECO:0000256" key="2">
    <source>
        <dbReference type="SAM" id="MobiDB-lite"/>
    </source>
</evidence>
<dbReference type="RefSeq" id="WP_003958445.1">
    <property type="nucleotide sequence ID" value="NZ_CM000913.1"/>
</dbReference>
<proteinExistence type="predicted"/>
<dbReference type="eggNOG" id="ENOG5033KV4">
    <property type="taxonomic scope" value="Bacteria"/>
</dbReference>
<evidence type="ECO:0000256" key="1">
    <source>
        <dbReference type="SAM" id="Coils"/>
    </source>
</evidence>
<keyword evidence="1" id="KW-0175">Coiled coil</keyword>
<dbReference type="EMBL" id="CM000913">
    <property type="protein sequence ID" value="EFG05455.1"/>
    <property type="molecule type" value="Genomic_DNA"/>
</dbReference>
<dbReference type="Pfam" id="PF02575">
    <property type="entry name" value="YbaB_DNA_bd"/>
    <property type="match status" value="1"/>
</dbReference>